<keyword evidence="4" id="KW-1185">Reference proteome</keyword>
<evidence type="ECO:0000313" key="3">
    <source>
        <dbReference type="EMBL" id="GIF26323.1"/>
    </source>
</evidence>
<feature type="region of interest" description="Disordered" evidence="1">
    <location>
        <begin position="109"/>
        <end position="136"/>
    </location>
</feature>
<evidence type="ECO:0000313" key="4">
    <source>
        <dbReference type="Proteomes" id="UP000623608"/>
    </source>
</evidence>
<feature type="region of interest" description="Disordered" evidence="1">
    <location>
        <begin position="960"/>
        <end position="1041"/>
    </location>
</feature>
<name>A0A919NXS9_9ACTN</name>
<feature type="compositionally biased region" description="Basic and acidic residues" evidence="1">
    <location>
        <begin position="1137"/>
        <end position="1177"/>
    </location>
</feature>
<proteinExistence type="predicted"/>
<feature type="compositionally biased region" description="Low complexity" evidence="1">
    <location>
        <begin position="977"/>
        <end position="1041"/>
    </location>
</feature>
<feature type="transmembrane region" description="Helical" evidence="2">
    <location>
        <begin position="785"/>
        <end position="809"/>
    </location>
</feature>
<feature type="transmembrane region" description="Helical" evidence="2">
    <location>
        <begin position="849"/>
        <end position="872"/>
    </location>
</feature>
<feature type="region of interest" description="Disordered" evidence="1">
    <location>
        <begin position="1268"/>
        <end position="1292"/>
    </location>
</feature>
<dbReference type="Proteomes" id="UP000623608">
    <property type="component" value="Unassembled WGS sequence"/>
</dbReference>
<feature type="region of interest" description="Disordered" evidence="1">
    <location>
        <begin position="1"/>
        <end position="48"/>
    </location>
</feature>
<dbReference type="EMBL" id="BOMY01000060">
    <property type="protein sequence ID" value="GIF26323.1"/>
    <property type="molecule type" value="Genomic_DNA"/>
</dbReference>
<accession>A0A919NXS9</accession>
<keyword evidence="2" id="KW-0812">Transmembrane</keyword>
<reference evidence="3" key="1">
    <citation type="submission" date="2021-01" db="EMBL/GenBank/DDBJ databases">
        <title>Whole genome shotgun sequence of Actinoplanes tereljensis NBRC 105297.</title>
        <authorList>
            <person name="Komaki H."/>
            <person name="Tamura T."/>
        </authorList>
    </citation>
    <scope>NUCLEOTIDE SEQUENCE</scope>
    <source>
        <strain evidence="3">NBRC 105297</strain>
    </source>
</reference>
<feature type="transmembrane region" description="Helical" evidence="2">
    <location>
        <begin position="909"/>
        <end position="932"/>
    </location>
</feature>
<gene>
    <name evidence="3" type="ORF">Ate02nite_90530</name>
</gene>
<comment type="caution">
    <text evidence="3">The sequence shown here is derived from an EMBL/GenBank/DDBJ whole genome shotgun (WGS) entry which is preliminary data.</text>
</comment>
<organism evidence="3 4">
    <name type="scientific">Paractinoplanes tereljensis</name>
    <dbReference type="NCBI Taxonomy" id="571912"/>
    <lineage>
        <taxon>Bacteria</taxon>
        <taxon>Bacillati</taxon>
        <taxon>Actinomycetota</taxon>
        <taxon>Actinomycetes</taxon>
        <taxon>Micromonosporales</taxon>
        <taxon>Micromonosporaceae</taxon>
        <taxon>Paractinoplanes</taxon>
    </lineage>
</organism>
<keyword evidence="2" id="KW-1133">Transmembrane helix</keyword>
<protein>
    <submittedName>
        <fullName evidence="3">Uncharacterized protein</fullName>
    </submittedName>
</protein>
<evidence type="ECO:0000256" key="2">
    <source>
        <dbReference type="SAM" id="Phobius"/>
    </source>
</evidence>
<feature type="transmembrane region" description="Helical" evidence="2">
    <location>
        <begin position="815"/>
        <end position="837"/>
    </location>
</feature>
<keyword evidence="2" id="KW-0472">Membrane</keyword>
<evidence type="ECO:0000256" key="1">
    <source>
        <dbReference type="SAM" id="MobiDB-lite"/>
    </source>
</evidence>
<sequence>MGNGPHTVRVAERDHSSPDVAAESAPAAGERTRAPASTVESQAGAAPGLNMPAVSNGALARALGAGPGAVLGAGEPGPPGLPPEALLALQGAAGNRAVTALLAAPREAGDSRAALAPPAPPSGLGDNRAAGGLLASPLGESDGRAAAALLAAPPGETAVARADAPAEAPTSADVGGLPPAAGIEQQGGAAMRTLAAAAASSGAGAAPEPAPVAATLQAAGLPGVSEMPPAVSEVPVAPAVSEMADSTALVLRDTAMAAADQSAAAVNGLASGGIGAVTFTGDSAEAGRASAMMSEFFASIGARAGALVATGTAIAAEYRATAAATAGQIRSAAAERAQAAAGHVAQLTVDAQGDAAGAVATVAARRDAAKGAVTAASDAARARLESGLATSLAAVDARLATHLAAIDTKYSAGDGKFRAVGKTVGDEAAATGAQMAEKYMEGLKDESDGFWDGPLTYNRGKARRDTAREISTAYRKGLVDAADKQAEQAQAGRLRDAEAAKAAAAQAREALRQQHAGTLATVDQAHAAALRRADDAYATLSAAILHGRAGGQQLLGELEAMLAANIRDAAEAQAAEVEHQAALLATATLGQVGRAVAGMLAMGNALASQLNGTPSPSADSLGTGLAAATAELDAGVADVQATIAQSKAAGDQLLAQSGPAVVAGLGASTQQGLDAATTGGTGVGGAMRGVAAAGEDAFGSIEQQHTSALGTMTTAADSGFGEVVAGLDRTYAEIDRGLDLGFTQSVAGLEQGLRGSLAKMPAEIRTKAEENADRVPPRWKKIAKVLLIVAVVLVVALVVGPFVIGAVGAALGTGAVVTGIIAGGIVGAATGATLQVINNWSENRPLGEGVLKAALIGGVGGAVGGGAGAFFAGGTTVVNTAFRQFLADTALNTITETVINVATTGEFSWAALGMAVLSAAAVGGALHGVPGFRGVQGRSMKLGESFGGAVRTRFGGTAGLGPVAGGSDPALTQQGDEAAAGTQASESAATPETTTATSETTTATATSETTTATSESVTTAPENAPVTSEGAVPAEGAAAETVAATSEAVPGVAGTTAAEPGIAPGTVPDRPAGDVMKRSESYLRKKGIDPHELKQGQVDGPVSHYDIYEDRDGNLWALRKKGRFGSDNDSATYLGKVGDHELVVTPRGDDDLGPTGHDESQPSPAEHEQSPPAEHESATPAPHAGPGRPLDADFDAAARADLDGRPNTDFIESWDLVGVDGPHKMSSNKDPSIGANQQRYYLTYKEDFTGMTRQVSVNFDPDSGQFGVIKFSSNDPSQGGGGGGRGRRGGRR</sequence>
<feature type="region of interest" description="Disordered" evidence="1">
    <location>
        <begin position="1127"/>
        <end position="1192"/>
    </location>
</feature>
<feature type="region of interest" description="Disordered" evidence="1">
    <location>
        <begin position="1055"/>
        <end position="1074"/>
    </location>
</feature>